<dbReference type="NCBIfam" id="NF010061">
    <property type="entry name" value="PRK13538.1"/>
    <property type="match status" value="1"/>
</dbReference>
<dbReference type="GO" id="GO:0005524">
    <property type="term" value="F:ATP binding"/>
    <property type="evidence" value="ECO:0007669"/>
    <property type="project" value="UniProtKB-KW"/>
</dbReference>
<name>A0A7W8HI57_9BURK</name>
<feature type="domain" description="ABC transporter" evidence="10">
    <location>
        <begin position="6"/>
        <end position="233"/>
    </location>
</feature>
<dbReference type="GO" id="GO:0016887">
    <property type="term" value="F:ATP hydrolysis activity"/>
    <property type="evidence" value="ECO:0007669"/>
    <property type="project" value="InterPro"/>
</dbReference>
<dbReference type="Proteomes" id="UP000532440">
    <property type="component" value="Unassembled WGS sequence"/>
</dbReference>
<evidence type="ECO:0000256" key="1">
    <source>
        <dbReference type="ARBA" id="ARBA00022448"/>
    </source>
</evidence>
<evidence type="ECO:0000256" key="5">
    <source>
        <dbReference type="ARBA" id="ARBA00022748"/>
    </source>
</evidence>
<dbReference type="InterPro" id="IPR017871">
    <property type="entry name" value="ABC_transporter-like_CS"/>
</dbReference>
<keyword evidence="8" id="KW-0472">Membrane</keyword>
<evidence type="ECO:0000256" key="8">
    <source>
        <dbReference type="ARBA" id="ARBA00023136"/>
    </source>
</evidence>
<gene>
    <name evidence="11" type="ORF">HNQ70_002331</name>
</gene>
<dbReference type="PANTHER" id="PTHR43499">
    <property type="entry name" value="ABC TRANSPORTER I FAMILY MEMBER 1"/>
    <property type="match status" value="1"/>
</dbReference>
<dbReference type="PANTHER" id="PTHR43499:SF1">
    <property type="entry name" value="ABC TRANSPORTER I FAMILY MEMBER 1"/>
    <property type="match status" value="1"/>
</dbReference>
<organism evidence="11 12">
    <name type="scientific">Quisquiliibacterium transsilvanicum</name>
    <dbReference type="NCBI Taxonomy" id="1549638"/>
    <lineage>
        <taxon>Bacteria</taxon>
        <taxon>Pseudomonadati</taxon>
        <taxon>Pseudomonadota</taxon>
        <taxon>Betaproteobacteria</taxon>
        <taxon>Burkholderiales</taxon>
        <taxon>Burkholderiaceae</taxon>
        <taxon>Quisquiliibacterium</taxon>
    </lineage>
</organism>
<dbReference type="SUPFAM" id="SSF52540">
    <property type="entry name" value="P-loop containing nucleoside triphosphate hydrolases"/>
    <property type="match status" value="1"/>
</dbReference>
<keyword evidence="1" id="KW-0813">Transport</keyword>
<protein>
    <submittedName>
        <fullName evidence="11">Heme exporter protein A</fullName>
    </submittedName>
</protein>
<accession>A0A7W8HI57</accession>
<dbReference type="EMBL" id="JACHGB010000004">
    <property type="protein sequence ID" value="MBB5272317.1"/>
    <property type="molecule type" value="Genomic_DNA"/>
</dbReference>
<keyword evidence="4" id="KW-0547">Nucleotide-binding</keyword>
<dbReference type="GO" id="GO:0022857">
    <property type="term" value="F:transmembrane transporter activity"/>
    <property type="evidence" value="ECO:0007669"/>
    <property type="project" value="InterPro"/>
</dbReference>
<evidence type="ECO:0000313" key="11">
    <source>
        <dbReference type="EMBL" id="MBB5272317.1"/>
    </source>
</evidence>
<dbReference type="InterPro" id="IPR005895">
    <property type="entry name" value="ABC_transptr_haem_export_CcmA"/>
</dbReference>
<dbReference type="InterPro" id="IPR027417">
    <property type="entry name" value="P-loop_NTPase"/>
</dbReference>
<dbReference type="GO" id="GO:0017004">
    <property type="term" value="P:cytochrome complex assembly"/>
    <property type="evidence" value="ECO:0007669"/>
    <property type="project" value="UniProtKB-KW"/>
</dbReference>
<dbReference type="SMART" id="SM00382">
    <property type="entry name" value="AAA"/>
    <property type="match status" value="1"/>
</dbReference>
<dbReference type="InterPro" id="IPR003593">
    <property type="entry name" value="AAA+_ATPase"/>
</dbReference>
<dbReference type="Pfam" id="PF00005">
    <property type="entry name" value="ABC_tran"/>
    <property type="match status" value="1"/>
</dbReference>
<dbReference type="InterPro" id="IPR003439">
    <property type="entry name" value="ABC_transporter-like_ATP-bd"/>
</dbReference>
<dbReference type="RefSeq" id="WP_183967603.1">
    <property type="nucleotide sequence ID" value="NZ_BAABEW010000002.1"/>
</dbReference>
<dbReference type="NCBIfam" id="TIGR01189">
    <property type="entry name" value="ccmA"/>
    <property type="match status" value="1"/>
</dbReference>
<evidence type="ECO:0000256" key="6">
    <source>
        <dbReference type="ARBA" id="ARBA00022840"/>
    </source>
</evidence>
<dbReference type="PROSITE" id="PS50893">
    <property type="entry name" value="ABC_TRANSPORTER_2"/>
    <property type="match status" value="1"/>
</dbReference>
<evidence type="ECO:0000256" key="4">
    <source>
        <dbReference type="ARBA" id="ARBA00022741"/>
    </source>
</evidence>
<feature type="region of interest" description="Disordered" evidence="9">
    <location>
        <begin position="200"/>
        <end position="234"/>
    </location>
</feature>
<keyword evidence="6" id="KW-0067">ATP-binding</keyword>
<evidence type="ECO:0000256" key="3">
    <source>
        <dbReference type="ARBA" id="ARBA00022519"/>
    </source>
</evidence>
<comment type="caution">
    <text evidence="11">The sequence shown here is derived from an EMBL/GenBank/DDBJ whole genome shotgun (WGS) entry which is preliminary data.</text>
</comment>
<dbReference type="Gene3D" id="3.40.50.300">
    <property type="entry name" value="P-loop containing nucleotide triphosphate hydrolases"/>
    <property type="match status" value="1"/>
</dbReference>
<sequence>MTQTALEAIDLGCTLGNRRLFAGLDFSLDAGRWLMLTGANGSGKSTLLRIVAGLAMPSQGKVRWQGRTRRAGDPGWNAAFVYQGHAPGWKDQLTARENLETQAWLDLAVRRDAPNAVDAAIAEVGLQRQRNLPFARLSAGQRRRLGLARLALAPRPLWLLDEPTTALDTEGQALFAGLLDRHLARGGCAVVATHLDFPTSSPSAPLRLGEAAPARQAGESGVTAAVTGQAGGAR</sequence>
<evidence type="ECO:0000313" key="12">
    <source>
        <dbReference type="Proteomes" id="UP000532440"/>
    </source>
</evidence>
<evidence type="ECO:0000256" key="2">
    <source>
        <dbReference type="ARBA" id="ARBA00022475"/>
    </source>
</evidence>
<proteinExistence type="predicted"/>
<keyword evidence="2" id="KW-1003">Cell membrane</keyword>
<evidence type="ECO:0000256" key="9">
    <source>
        <dbReference type="SAM" id="MobiDB-lite"/>
    </source>
</evidence>
<dbReference type="PROSITE" id="PS00211">
    <property type="entry name" value="ABC_TRANSPORTER_1"/>
    <property type="match status" value="1"/>
</dbReference>
<evidence type="ECO:0000256" key="7">
    <source>
        <dbReference type="ARBA" id="ARBA00022967"/>
    </source>
</evidence>
<keyword evidence="3" id="KW-0997">Cell inner membrane</keyword>
<keyword evidence="12" id="KW-1185">Reference proteome</keyword>
<keyword evidence="5" id="KW-0201">Cytochrome c-type biogenesis</keyword>
<evidence type="ECO:0000259" key="10">
    <source>
        <dbReference type="PROSITE" id="PS50893"/>
    </source>
</evidence>
<keyword evidence="7" id="KW-1278">Translocase</keyword>
<reference evidence="11 12" key="1">
    <citation type="submission" date="2020-08" db="EMBL/GenBank/DDBJ databases">
        <title>Genomic Encyclopedia of Type Strains, Phase IV (KMG-IV): sequencing the most valuable type-strain genomes for metagenomic binning, comparative biology and taxonomic classification.</title>
        <authorList>
            <person name="Goeker M."/>
        </authorList>
    </citation>
    <scope>NUCLEOTIDE SEQUENCE [LARGE SCALE GENOMIC DNA]</scope>
    <source>
        <strain evidence="11 12">DSM 29781</strain>
    </source>
</reference>
<dbReference type="AlphaFoldDB" id="A0A7W8HI57"/>